<dbReference type="InterPro" id="IPR018958">
    <property type="entry name" value="Knr4/Smi1-like_dom"/>
</dbReference>
<evidence type="ECO:0000259" key="1">
    <source>
        <dbReference type="SMART" id="SM00860"/>
    </source>
</evidence>
<reference evidence="2 3" key="1">
    <citation type="submission" date="2023-03" db="EMBL/GenBank/DDBJ databases">
        <title>Paludisphaera mucosa sp. nov. a novel planctomycete from northern fen.</title>
        <authorList>
            <person name="Ivanova A."/>
        </authorList>
    </citation>
    <scope>NUCLEOTIDE SEQUENCE [LARGE SCALE GENOMIC DNA]</scope>
    <source>
        <strain evidence="2 3">Pla2</strain>
    </source>
</reference>
<accession>A0ABT6FET3</accession>
<keyword evidence="3" id="KW-1185">Reference proteome</keyword>
<dbReference type="Pfam" id="PF09346">
    <property type="entry name" value="SMI1_KNR4"/>
    <property type="match status" value="1"/>
</dbReference>
<dbReference type="InterPro" id="IPR037883">
    <property type="entry name" value="Knr4/Smi1-like_sf"/>
</dbReference>
<protein>
    <submittedName>
        <fullName evidence="2">SMI1/KNR4 family protein</fullName>
    </submittedName>
</protein>
<dbReference type="EMBL" id="JARRAG010000002">
    <property type="protein sequence ID" value="MDG3006032.1"/>
    <property type="molecule type" value="Genomic_DNA"/>
</dbReference>
<sequence length="344" mass="37986">MLDPNRLVYDHEEDPTEPVAPERIAKWERTVGGAMPGSLRALYELGDGGRLRDTSIDVTPMDDVQTLEPAYLEDVDEHDAASGASADPARIVQFGYDSSNGGMLLLNYNGVGPGGEPTVYSVYSEPDSLRRIADTLDAFLEAELDFEKAPCVDWSEADGPHEVLARVTLDVSHMHGSSAAWHQVLIRAVDALVLLVREDSPGGERLERTQLPTPLDASGSSLRRYWEEPETYALMIRPAESSGIIHREAVKTSDGTWRNTESEGVPVYVQVLSPSRDELAALRERLVGADEAAKLEAADREQERLAALPPAERMTALLQRMVEFQEELKSFLPDRDEPDEEHAV</sequence>
<dbReference type="RefSeq" id="WP_277862338.1">
    <property type="nucleotide sequence ID" value="NZ_JARRAG010000002.1"/>
</dbReference>
<dbReference type="Gene3D" id="3.40.1580.10">
    <property type="entry name" value="SMI1/KNR4-like"/>
    <property type="match status" value="1"/>
</dbReference>
<evidence type="ECO:0000313" key="3">
    <source>
        <dbReference type="Proteomes" id="UP001216907"/>
    </source>
</evidence>
<dbReference type="SMART" id="SM00860">
    <property type="entry name" value="SMI1_KNR4"/>
    <property type="match status" value="1"/>
</dbReference>
<dbReference type="Proteomes" id="UP001216907">
    <property type="component" value="Unassembled WGS sequence"/>
</dbReference>
<name>A0ABT6FET3_9BACT</name>
<feature type="domain" description="Knr4/Smi1-like" evidence="1">
    <location>
        <begin position="18"/>
        <end position="142"/>
    </location>
</feature>
<proteinExistence type="predicted"/>
<dbReference type="SUPFAM" id="SSF160631">
    <property type="entry name" value="SMI1/KNR4-like"/>
    <property type="match status" value="1"/>
</dbReference>
<gene>
    <name evidence="2" type="ORF">PZE19_19840</name>
</gene>
<evidence type="ECO:0000313" key="2">
    <source>
        <dbReference type="EMBL" id="MDG3006032.1"/>
    </source>
</evidence>
<comment type="caution">
    <text evidence="2">The sequence shown here is derived from an EMBL/GenBank/DDBJ whole genome shotgun (WGS) entry which is preliminary data.</text>
</comment>
<organism evidence="2 3">
    <name type="scientific">Paludisphaera mucosa</name>
    <dbReference type="NCBI Taxonomy" id="3030827"/>
    <lineage>
        <taxon>Bacteria</taxon>
        <taxon>Pseudomonadati</taxon>
        <taxon>Planctomycetota</taxon>
        <taxon>Planctomycetia</taxon>
        <taxon>Isosphaerales</taxon>
        <taxon>Isosphaeraceae</taxon>
        <taxon>Paludisphaera</taxon>
    </lineage>
</organism>